<sequence>MEHKVLEEIGTEAQYQAANFSTYQIGSTYGPLQYRDGNPIPRGRNSGQYNETPFSNLFYEDPHGPHLVLQVRNQNTQNLGQAPFQVWDYNIDSLQQPQPGDNIRRYNYQNVVLRDEEHQIAFPNQHQIVGPNVYGQTPGHVGGWNYPMGFIVSGSRLYWYIHLPCFALQTWLNLYKPRTKQSNVTGSAA</sequence>
<gene>
    <name evidence="1" type="ORF">POM88_038541</name>
</gene>
<evidence type="ECO:0000313" key="2">
    <source>
        <dbReference type="Proteomes" id="UP001237642"/>
    </source>
</evidence>
<dbReference type="EMBL" id="JAUIZM010000009">
    <property type="protein sequence ID" value="KAK1362980.1"/>
    <property type="molecule type" value="Genomic_DNA"/>
</dbReference>
<dbReference type="AlphaFoldDB" id="A0AAD8HBE7"/>
<evidence type="ECO:0000313" key="1">
    <source>
        <dbReference type="EMBL" id="KAK1362980.1"/>
    </source>
</evidence>
<comment type="caution">
    <text evidence="1">The sequence shown here is derived from an EMBL/GenBank/DDBJ whole genome shotgun (WGS) entry which is preliminary data.</text>
</comment>
<accession>A0AAD8HBE7</accession>
<reference evidence="1" key="2">
    <citation type="submission" date="2023-05" db="EMBL/GenBank/DDBJ databases">
        <authorList>
            <person name="Schelkunov M.I."/>
        </authorList>
    </citation>
    <scope>NUCLEOTIDE SEQUENCE</scope>
    <source>
        <strain evidence="1">Hsosn_3</strain>
        <tissue evidence="1">Leaf</tissue>
    </source>
</reference>
<dbReference type="Proteomes" id="UP001237642">
    <property type="component" value="Unassembled WGS sequence"/>
</dbReference>
<protein>
    <submittedName>
        <fullName evidence="1">Uncharacterized protein</fullName>
    </submittedName>
</protein>
<name>A0AAD8HBE7_9APIA</name>
<organism evidence="1 2">
    <name type="scientific">Heracleum sosnowskyi</name>
    <dbReference type="NCBI Taxonomy" id="360622"/>
    <lineage>
        <taxon>Eukaryota</taxon>
        <taxon>Viridiplantae</taxon>
        <taxon>Streptophyta</taxon>
        <taxon>Embryophyta</taxon>
        <taxon>Tracheophyta</taxon>
        <taxon>Spermatophyta</taxon>
        <taxon>Magnoliopsida</taxon>
        <taxon>eudicotyledons</taxon>
        <taxon>Gunneridae</taxon>
        <taxon>Pentapetalae</taxon>
        <taxon>asterids</taxon>
        <taxon>campanulids</taxon>
        <taxon>Apiales</taxon>
        <taxon>Apiaceae</taxon>
        <taxon>Apioideae</taxon>
        <taxon>apioid superclade</taxon>
        <taxon>Tordylieae</taxon>
        <taxon>Tordyliinae</taxon>
        <taxon>Heracleum</taxon>
    </lineage>
</organism>
<reference evidence="1" key="1">
    <citation type="submission" date="2023-02" db="EMBL/GenBank/DDBJ databases">
        <title>Genome of toxic invasive species Heracleum sosnowskyi carries increased number of genes despite the absence of recent whole-genome duplications.</title>
        <authorList>
            <person name="Schelkunov M."/>
            <person name="Shtratnikova V."/>
            <person name="Makarenko M."/>
            <person name="Klepikova A."/>
            <person name="Omelchenko D."/>
            <person name="Novikova G."/>
            <person name="Obukhova E."/>
            <person name="Bogdanov V."/>
            <person name="Penin A."/>
            <person name="Logacheva M."/>
        </authorList>
    </citation>
    <scope>NUCLEOTIDE SEQUENCE</scope>
    <source>
        <strain evidence="1">Hsosn_3</strain>
        <tissue evidence="1">Leaf</tissue>
    </source>
</reference>
<proteinExistence type="predicted"/>
<keyword evidence="2" id="KW-1185">Reference proteome</keyword>